<feature type="non-terminal residue" evidence="2">
    <location>
        <position position="86"/>
    </location>
</feature>
<dbReference type="EMBL" id="CADCWF010000086">
    <property type="protein sequence ID" value="CAA9546792.1"/>
    <property type="molecule type" value="Genomic_DNA"/>
</dbReference>
<accession>A0A6J4UE68</accession>
<feature type="compositionally biased region" description="Basic and acidic residues" evidence="1">
    <location>
        <begin position="70"/>
        <end position="86"/>
    </location>
</feature>
<reference evidence="2" key="1">
    <citation type="submission" date="2020-02" db="EMBL/GenBank/DDBJ databases">
        <authorList>
            <person name="Meier V. D."/>
        </authorList>
    </citation>
    <scope>NUCLEOTIDE SEQUENCE</scope>
    <source>
        <strain evidence="2">AVDCRST_MAG59</strain>
    </source>
</reference>
<organism evidence="2">
    <name type="scientific">uncultured Thermomicrobiales bacterium</name>
    <dbReference type="NCBI Taxonomy" id="1645740"/>
    <lineage>
        <taxon>Bacteria</taxon>
        <taxon>Pseudomonadati</taxon>
        <taxon>Thermomicrobiota</taxon>
        <taxon>Thermomicrobia</taxon>
        <taxon>Thermomicrobiales</taxon>
        <taxon>environmental samples</taxon>
    </lineage>
</organism>
<feature type="region of interest" description="Disordered" evidence="1">
    <location>
        <begin position="28"/>
        <end position="86"/>
    </location>
</feature>
<evidence type="ECO:0000256" key="1">
    <source>
        <dbReference type="SAM" id="MobiDB-lite"/>
    </source>
</evidence>
<gene>
    <name evidence="2" type="ORF">AVDCRST_MAG59-1372</name>
</gene>
<proteinExistence type="predicted"/>
<protein>
    <submittedName>
        <fullName evidence="2">Uncharacterized protein</fullName>
    </submittedName>
</protein>
<dbReference type="AlphaFoldDB" id="A0A6J4UE68"/>
<name>A0A6J4UE68_9BACT</name>
<evidence type="ECO:0000313" key="2">
    <source>
        <dbReference type="EMBL" id="CAA9546792.1"/>
    </source>
</evidence>
<feature type="non-terminal residue" evidence="2">
    <location>
        <position position="1"/>
    </location>
</feature>
<feature type="compositionally biased region" description="Basic and acidic residues" evidence="1">
    <location>
        <begin position="28"/>
        <end position="38"/>
    </location>
</feature>
<sequence length="86" mass="9896">GRPSRARRSGPTGWWPCGWSTPRVRTGRWCESDSRPDPRGPMVPWSWVPHARPPATGRRSRRVSGTHGGRPGERYPRWRIDTSMHL</sequence>